<dbReference type="GO" id="GO:0009450">
    <property type="term" value="P:gamma-aminobutyric acid catabolic process"/>
    <property type="evidence" value="ECO:0007669"/>
    <property type="project" value="TreeGrafter"/>
</dbReference>
<evidence type="ECO:0000313" key="6">
    <source>
        <dbReference type="Proteomes" id="UP000019849"/>
    </source>
</evidence>
<dbReference type="Proteomes" id="UP000019849">
    <property type="component" value="Unassembled WGS sequence"/>
</dbReference>
<dbReference type="GO" id="GO:0004777">
    <property type="term" value="F:succinate-semialdehyde dehydrogenase (NAD+) activity"/>
    <property type="evidence" value="ECO:0007669"/>
    <property type="project" value="TreeGrafter"/>
</dbReference>
<sequence>MDGQSGVLSVLLSSILISAIFQSQDTIFMSPGDLQRVWRVAEAMVYGMVGINTGRMSSEATPFGGVKHSGIGREGSRHGLEDYLEMKYLSVGGI</sequence>
<evidence type="ECO:0000313" key="7">
    <source>
        <dbReference type="Proteomes" id="UP000294958"/>
    </source>
</evidence>
<dbReference type="PATRIC" id="fig|69279.3.peg.2322"/>
<proteinExistence type="inferred from homology"/>
<dbReference type="GO" id="GO:0005829">
    <property type="term" value="C:cytosol"/>
    <property type="evidence" value="ECO:0007669"/>
    <property type="project" value="TreeGrafter"/>
</dbReference>
<feature type="domain" description="Aldehyde dehydrogenase" evidence="3">
    <location>
        <begin position="33"/>
        <end position="88"/>
    </location>
</feature>
<name>A0A011VHR2_9HYPH</name>
<comment type="caution">
    <text evidence="4">The sequence shown here is derived from an EMBL/GenBank/DDBJ whole genome shotgun (WGS) entry which is preliminary data.</text>
</comment>
<organism evidence="4 6">
    <name type="scientific">Aquamicrobium defluvii</name>
    <dbReference type="NCBI Taxonomy" id="69279"/>
    <lineage>
        <taxon>Bacteria</taxon>
        <taxon>Pseudomonadati</taxon>
        <taxon>Pseudomonadota</taxon>
        <taxon>Alphaproteobacteria</taxon>
        <taxon>Hyphomicrobiales</taxon>
        <taxon>Phyllobacteriaceae</taxon>
        <taxon>Aquamicrobium</taxon>
    </lineage>
</organism>
<evidence type="ECO:0000313" key="5">
    <source>
        <dbReference type="EMBL" id="TDR34891.1"/>
    </source>
</evidence>
<evidence type="ECO:0000256" key="2">
    <source>
        <dbReference type="ARBA" id="ARBA00023002"/>
    </source>
</evidence>
<dbReference type="InterPro" id="IPR016162">
    <property type="entry name" value="Ald_DH_N"/>
</dbReference>
<comment type="similarity">
    <text evidence="1">Belongs to the aldehyde dehydrogenase family.</text>
</comment>
<dbReference type="eggNOG" id="COG1012">
    <property type="taxonomic scope" value="Bacteria"/>
</dbReference>
<keyword evidence="7" id="KW-1185">Reference proteome</keyword>
<dbReference type="EMBL" id="SNZF01000012">
    <property type="protein sequence ID" value="TDR34891.1"/>
    <property type="molecule type" value="Genomic_DNA"/>
</dbReference>
<protein>
    <submittedName>
        <fullName evidence="5">Aldehyde dehydrogenase family protein</fullName>
    </submittedName>
</protein>
<evidence type="ECO:0000256" key="1">
    <source>
        <dbReference type="ARBA" id="ARBA00009986"/>
    </source>
</evidence>
<dbReference type="STRING" id="69279.BG36_04655"/>
<keyword evidence="2" id="KW-0560">Oxidoreductase</keyword>
<dbReference type="AlphaFoldDB" id="A0A011VHR2"/>
<dbReference type="Proteomes" id="UP000294958">
    <property type="component" value="Unassembled WGS sequence"/>
</dbReference>
<dbReference type="PANTHER" id="PTHR43353">
    <property type="entry name" value="SUCCINATE-SEMIALDEHYDE DEHYDROGENASE, MITOCHONDRIAL"/>
    <property type="match status" value="1"/>
</dbReference>
<dbReference type="PANTHER" id="PTHR43353:SF5">
    <property type="entry name" value="SUCCINATE-SEMIALDEHYDE DEHYDROGENASE, MITOCHONDRIAL"/>
    <property type="match status" value="1"/>
</dbReference>
<evidence type="ECO:0000259" key="3">
    <source>
        <dbReference type="Pfam" id="PF00171"/>
    </source>
</evidence>
<dbReference type="InterPro" id="IPR016161">
    <property type="entry name" value="Ald_DH/histidinol_DH"/>
</dbReference>
<dbReference type="InterPro" id="IPR015590">
    <property type="entry name" value="Aldehyde_DH_dom"/>
</dbReference>
<gene>
    <name evidence="4" type="ORF">BG36_04655</name>
    <name evidence="5" type="ORF">DES43_112103</name>
</gene>
<dbReference type="Gene3D" id="3.40.309.10">
    <property type="entry name" value="Aldehyde Dehydrogenase, Chain A, domain 2"/>
    <property type="match status" value="1"/>
</dbReference>
<reference evidence="5 7" key="2">
    <citation type="submission" date="2019-03" db="EMBL/GenBank/DDBJ databases">
        <title>Genomic Encyclopedia of Type Strains, Phase IV (KMG-IV): sequencing the most valuable type-strain genomes for metagenomic binning, comparative biology and taxonomic classification.</title>
        <authorList>
            <person name="Goeker M."/>
        </authorList>
    </citation>
    <scope>NUCLEOTIDE SEQUENCE [LARGE SCALE GENOMIC DNA]</scope>
    <source>
        <strain evidence="5 7">DSM 11603</strain>
    </source>
</reference>
<dbReference type="EMBL" id="JENY01000014">
    <property type="protein sequence ID" value="EXL07925.1"/>
    <property type="molecule type" value="Genomic_DNA"/>
</dbReference>
<dbReference type="Pfam" id="PF00171">
    <property type="entry name" value="Aldedh"/>
    <property type="match status" value="1"/>
</dbReference>
<dbReference type="InterPro" id="IPR016163">
    <property type="entry name" value="Ald_DH_C"/>
</dbReference>
<dbReference type="InterPro" id="IPR050740">
    <property type="entry name" value="Aldehyde_DH_Superfamily"/>
</dbReference>
<dbReference type="SUPFAM" id="SSF53720">
    <property type="entry name" value="ALDH-like"/>
    <property type="match status" value="1"/>
</dbReference>
<accession>A0A011VHR2</accession>
<dbReference type="Gene3D" id="3.40.605.10">
    <property type="entry name" value="Aldehyde Dehydrogenase, Chain A, domain 1"/>
    <property type="match status" value="1"/>
</dbReference>
<dbReference type="HOGENOM" id="CLU_2379990_0_0_5"/>
<evidence type="ECO:0000313" key="4">
    <source>
        <dbReference type="EMBL" id="EXL07925.1"/>
    </source>
</evidence>
<reference evidence="4 6" key="1">
    <citation type="submission" date="2014-02" db="EMBL/GenBank/DDBJ databases">
        <title>Aquamicrobium defluvii Genome sequencing.</title>
        <authorList>
            <person name="Wang X."/>
        </authorList>
    </citation>
    <scope>NUCLEOTIDE SEQUENCE [LARGE SCALE GENOMIC DNA]</scope>
    <source>
        <strain evidence="4 6">W13Z1</strain>
    </source>
</reference>